<sequence>MENETFFELLHTMDQVTNKLIIHWNKTFNENLGISHILVLSHLNDYGKSRPSDIAKALGLTPPSLTHLSEKLITKKLAVRLADENDRRILYLDITDPGREMLVKAQTEGQNLRKQLFEKLTAEERQQLLAIYEKLNS</sequence>
<dbReference type="PANTHER" id="PTHR33164:SF43">
    <property type="entry name" value="HTH-TYPE TRANSCRIPTIONAL REPRESSOR YETL"/>
    <property type="match status" value="1"/>
</dbReference>
<dbReference type="Gene3D" id="1.10.10.10">
    <property type="entry name" value="Winged helix-like DNA-binding domain superfamily/Winged helix DNA-binding domain"/>
    <property type="match status" value="1"/>
</dbReference>
<dbReference type="PRINTS" id="PR00598">
    <property type="entry name" value="HTHMARR"/>
</dbReference>
<evidence type="ECO:0000256" key="1">
    <source>
        <dbReference type="ARBA" id="ARBA00023125"/>
    </source>
</evidence>
<dbReference type="Pfam" id="PF01047">
    <property type="entry name" value="MarR"/>
    <property type="match status" value="1"/>
</dbReference>
<dbReference type="PANTHER" id="PTHR33164">
    <property type="entry name" value="TRANSCRIPTIONAL REGULATOR, MARR FAMILY"/>
    <property type="match status" value="1"/>
</dbReference>
<dbReference type="InterPro" id="IPR039422">
    <property type="entry name" value="MarR/SlyA-like"/>
</dbReference>
<comment type="caution">
    <text evidence="3">The sequence shown here is derived from an EMBL/GenBank/DDBJ whole genome shotgun (WGS) entry which is preliminary data.</text>
</comment>
<dbReference type="InterPro" id="IPR036390">
    <property type="entry name" value="WH_DNA-bd_sf"/>
</dbReference>
<dbReference type="GO" id="GO:0003677">
    <property type="term" value="F:DNA binding"/>
    <property type="evidence" value="ECO:0007669"/>
    <property type="project" value="UniProtKB-KW"/>
</dbReference>
<feature type="domain" description="HTH marR-type" evidence="2">
    <location>
        <begin position="6"/>
        <end position="137"/>
    </location>
</feature>
<dbReference type="PROSITE" id="PS50995">
    <property type="entry name" value="HTH_MARR_2"/>
    <property type="match status" value="1"/>
</dbReference>
<reference evidence="3 4" key="1">
    <citation type="submission" date="2019-10" db="EMBL/GenBank/DDBJ databases">
        <title>Bacillus aerolatum sp. nov., isolated from bioaerosol of sport playgrounds.</title>
        <authorList>
            <person name="Chen P."/>
            <person name="Zhang G."/>
        </authorList>
    </citation>
    <scope>NUCLEOTIDE SEQUENCE [LARGE SCALE GENOMIC DNA]</scope>
    <source>
        <strain evidence="3 4">CX253</strain>
    </source>
</reference>
<evidence type="ECO:0000313" key="4">
    <source>
        <dbReference type="Proteomes" id="UP000429595"/>
    </source>
</evidence>
<gene>
    <name evidence="3" type="ORF">F9802_09440</name>
</gene>
<keyword evidence="1" id="KW-0238">DNA-binding</keyword>
<dbReference type="SUPFAM" id="SSF46785">
    <property type="entry name" value="Winged helix' DNA-binding domain"/>
    <property type="match status" value="1"/>
</dbReference>
<organism evidence="3 4">
    <name type="scientific">Bacillus aerolatus</name>
    <dbReference type="NCBI Taxonomy" id="2653354"/>
    <lineage>
        <taxon>Bacteria</taxon>
        <taxon>Bacillati</taxon>
        <taxon>Bacillota</taxon>
        <taxon>Bacilli</taxon>
        <taxon>Bacillales</taxon>
        <taxon>Bacillaceae</taxon>
        <taxon>Bacillus</taxon>
    </lineage>
</organism>
<proteinExistence type="predicted"/>
<dbReference type="GO" id="GO:0003700">
    <property type="term" value="F:DNA-binding transcription factor activity"/>
    <property type="evidence" value="ECO:0007669"/>
    <property type="project" value="InterPro"/>
</dbReference>
<protein>
    <submittedName>
        <fullName evidence="3">MarR family transcriptional regulator</fullName>
    </submittedName>
</protein>
<dbReference type="SMART" id="SM00347">
    <property type="entry name" value="HTH_MARR"/>
    <property type="match status" value="1"/>
</dbReference>
<name>A0A6I1FLV1_9BACI</name>
<dbReference type="EMBL" id="WEIO01000004">
    <property type="protein sequence ID" value="KAB7707219.1"/>
    <property type="molecule type" value="Genomic_DNA"/>
</dbReference>
<evidence type="ECO:0000259" key="2">
    <source>
        <dbReference type="PROSITE" id="PS50995"/>
    </source>
</evidence>
<keyword evidence="4" id="KW-1185">Reference proteome</keyword>
<evidence type="ECO:0000313" key="3">
    <source>
        <dbReference type="EMBL" id="KAB7707219.1"/>
    </source>
</evidence>
<dbReference type="Proteomes" id="UP000429595">
    <property type="component" value="Unassembled WGS sequence"/>
</dbReference>
<dbReference type="GO" id="GO:0006950">
    <property type="term" value="P:response to stress"/>
    <property type="evidence" value="ECO:0007669"/>
    <property type="project" value="TreeGrafter"/>
</dbReference>
<accession>A0A6I1FLV1</accession>
<dbReference type="AlphaFoldDB" id="A0A6I1FLV1"/>
<dbReference type="InterPro" id="IPR036388">
    <property type="entry name" value="WH-like_DNA-bd_sf"/>
</dbReference>
<dbReference type="RefSeq" id="WP_152151266.1">
    <property type="nucleotide sequence ID" value="NZ_WEIO01000004.1"/>
</dbReference>
<dbReference type="InterPro" id="IPR000835">
    <property type="entry name" value="HTH_MarR-typ"/>
</dbReference>